<comment type="caution">
    <text evidence="8">The sequence shown here is derived from an EMBL/GenBank/DDBJ whole genome shotgun (WGS) entry which is preliminary data.</text>
</comment>
<dbReference type="InterPro" id="IPR018383">
    <property type="entry name" value="UPF0324_pro"/>
</dbReference>
<reference evidence="8 9" key="1">
    <citation type="submission" date="2017-10" db="EMBL/GenBank/DDBJ databases">
        <title>Sequencing the genomes of 1000 actinobacteria strains.</title>
        <authorList>
            <person name="Klenk H.-P."/>
        </authorList>
    </citation>
    <scope>NUCLEOTIDE SEQUENCE [LARGE SCALE GENOMIC DNA]</scope>
    <source>
        <strain evidence="8 9">DSM 15597</strain>
    </source>
</reference>
<feature type="transmembrane region" description="Helical" evidence="7">
    <location>
        <begin position="210"/>
        <end position="241"/>
    </location>
</feature>
<protein>
    <submittedName>
        <fullName evidence="8">Putative integral membrane protein (TIGR00698 family)</fullName>
    </submittedName>
</protein>
<dbReference type="PANTHER" id="PTHR30106">
    <property type="entry name" value="INNER MEMBRANE PROTEIN YEIH-RELATED"/>
    <property type="match status" value="1"/>
</dbReference>
<comment type="subcellular location">
    <subcellularLocation>
        <location evidence="1">Cell membrane</location>
        <topology evidence="1">Multi-pass membrane protein</topology>
    </subcellularLocation>
</comment>
<dbReference type="PANTHER" id="PTHR30106:SF2">
    <property type="entry name" value="UPF0324 INNER MEMBRANE PROTEIN YEIH"/>
    <property type="match status" value="1"/>
</dbReference>
<evidence type="ECO:0000256" key="1">
    <source>
        <dbReference type="ARBA" id="ARBA00004651"/>
    </source>
</evidence>
<feature type="transmembrane region" description="Helical" evidence="7">
    <location>
        <begin position="12"/>
        <end position="32"/>
    </location>
</feature>
<gene>
    <name evidence="8" type="ORF">ATK74_2131</name>
</gene>
<feature type="transmembrane region" description="Helical" evidence="7">
    <location>
        <begin position="261"/>
        <end position="279"/>
    </location>
</feature>
<dbReference type="RefSeq" id="WP_169923817.1">
    <property type="nucleotide sequence ID" value="NZ_PDJC01000001.1"/>
</dbReference>
<feature type="transmembrane region" description="Helical" evidence="7">
    <location>
        <begin position="164"/>
        <end position="189"/>
    </location>
</feature>
<dbReference type="Pfam" id="PF03601">
    <property type="entry name" value="Cons_hypoth698"/>
    <property type="match status" value="1"/>
</dbReference>
<dbReference type="EMBL" id="PDJC01000001">
    <property type="protein sequence ID" value="PFG17558.1"/>
    <property type="molecule type" value="Genomic_DNA"/>
</dbReference>
<name>A0A2A9CT66_9ACTN</name>
<feature type="transmembrane region" description="Helical" evidence="7">
    <location>
        <begin position="291"/>
        <end position="310"/>
    </location>
</feature>
<dbReference type="AlphaFoldDB" id="A0A2A9CT66"/>
<keyword evidence="9" id="KW-1185">Reference proteome</keyword>
<evidence type="ECO:0000256" key="3">
    <source>
        <dbReference type="ARBA" id="ARBA00022475"/>
    </source>
</evidence>
<organism evidence="8 9">
    <name type="scientific">Propionicimonas paludicola</name>
    <dbReference type="NCBI Taxonomy" id="185243"/>
    <lineage>
        <taxon>Bacteria</taxon>
        <taxon>Bacillati</taxon>
        <taxon>Actinomycetota</taxon>
        <taxon>Actinomycetes</taxon>
        <taxon>Propionibacteriales</taxon>
        <taxon>Nocardioidaceae</taxon>
        <taxon>Propionicimonas</taxon>
    </lineage>
</organism>
<feature type="transmembrane region" description="Helical" evidence="7">
    <location>
        <begin position="106"/>
        <end position="127"/>
    </location>
</feature>
<dbReference type="Proteomes" id="UP000226079">
    <property type="component" value="Unassembled WGS sequence"/>
</dbReference>
<keyword evidence="3" id="KW-1003">Cell membrane</keyword>
<comment type="similarity">
    <text evidence="2">Belongs to the UPF0324 family.</text>
</comment>
<evidence type="ECO:0000256" key="4">
    <source>
        <dbReference type="ARBA" id="ARBA00022692"/>
    </source>
</evidence>
<feature type="transmembrane region" description="Helical" evidence="7">
    <location>
        <begin position="81"/>
        <end position="100"/>
    </location>
</feature>
<evidence type="ECO:0000256" key="6">
    <source>
        <dbReference type="ARBA" id="ARBA00023136"/>
    </source>
</evidence>
<sequence>MTETAANPVPPAVGVQPSIWIGIGLSVAAAGVSWGVGLLVPGLSAMLVAILLGAALANLLPTDHRLMVAARPGLAISARRLLRAGVVLLGLQLVLGDILALGWPTVVGVVVIVAGTLAATLALGRLLRIGATQTLLIAGGFSICGAAAVAGIDGVLAKRKDEEAATAVALVVVFGTLMIALMPTLAFALHLDPRTAGIWTGASTHEVAQVVAAAGIIGPAALTVAVLVKLARVLMLAPVLAVISFRQRSAGLEPGAARPPLVPLFVVGFIAMVAVRSLGVLPPVVIDIAKLAQAWLLGAAMFALGTSVHASVLRRTGTRPVVLAAAATLVVLLLGGLVAFVGR</sequence>
<dbReference type="GO" id="GO:0005886">
    <property type="term" value="C:plasma membrane"/>
    <property type="evidence" value="ECO:0007669"/>
    <property type="project" value="UniProtKB-SubCell"/>
</dbReference>
<feature type="transmembrane region" description="Helical" evidence="7">
    <location>
        <begin position="322"/>
        <end position="342"/>
    </location>
</feature>
<feature type="transmembrane region" description="Helical" evidence="7">
    <location>
        <begin position="38"/>
        <end position="60"/>
    </location>
</feature>
<evidence type="ECO:0000313" key="8">
    <source>
        <dbReference type="EMBL" id="PFG17558.1"/>
    </source>
</evidence>
<keyword evidence="4 7" id="KW-0812">Transmembrane</keyword>
<evidence type="ECO:0000256" key="5">
    <source>
        <dbReference type="ARBA" id="ARBA00022989"/>
    </source>
</evidence>
<proteinExistence type="inferred from homology"/>
<keyword evidence="5 7" id="KW-1133">Transmembrane helix</keyword>
<evidence type="ECO:0000313" key="9">
    <source>
        <dbReference type="Proteomes" id="UP000226079"/>
    </source>
</evidence>
<evidence type="ECO:0000256" key="7">
    <source>
        <dbReference type="SAM" id="Phobius"/>
    </source>
</evidence>
<keyword evidence="6 7" id="KW-0472">Membrane</keyword>
<accession>A0A2A9CT66</accession>
<feature type="transmembrane region" description="Helical" evidence="7">
    <location>
        <begin position="134"/>
        <end position="152"/>
    </location>
</feature>
<evidence type="ECO:0000256" key="2">
    <source>
        <dbReference type="ARBA" id="ARBA00007977"/>
    </source>
</evidence>